<evidence type="ECO:0000256" key="1">
    <source>
        <dbReference type="SAM" id="MobiDB-lite"/>
    </source>
</evidence>
<feature type="transmembrane region" description="Helical" evidence="2">
    <location>
        <begin position="86"/>
        <end position="104"/>
    </location>
</feature>
<dbReference type="Proteomes" id="UP000799640">
    <property type="component" value="Unassembled WGS sequence"/>
</dbReference>
<dbReference type="OrthoDB" id="5343688at2759"/>
<sequence>MSSPPSLPLAPSSTEAPADEELPPLETHVAITPADQIAGLKLVADSVAQQRQLAARILLYHPLHGALFAALLAGLWHLMYKTRGDIPLIFTTGAGVAMAVLVGARAATAGYIYAAEAVGREWLGEDVVLVTKFGGDVIGSLILGWERGEGRGNRRRKGGRGVVRGWTTKLRYRGKGVGVALLEEAVRIVAEKGGEEIVFDDKHANSKRVLPAMYNAPFDRKEAAYRAVLEDVAAVGLGGGKKR</sequence>
<name>A0A6G1HL84_9PEZI</name>
<feature type="transmembrane region" description="Helical" evidence="2">
    <location>
        <begin position="58"/>
        <end position="80"/>
    </location>
</feature>
<dbReference type="AlphaFoldDB" id="A0A6G1HL84"/>
<evidence type="ECO:0000313" key="5">
    <source>
        <dbReference type="Proteomes" id="UP000799640"/>
    </source>
</evidence>
<dbReference type="EMBL" id="ML996706">
    <property type="protein sequence ID" value="KAF2396616.1"/>
    <property type="molecule type" value="Genomic_DNA"/>
</dbReference>
<dbReference type="Gene3D" id="3.40.630.30">
    <property type="match status" value="1"/>
</dbReference>
<gene>
    <name evidence="4" type="ORF">EJ06DRAFT_539874</name>
</gene>
<evidence type="ECO:0000313" key="4">
    <source>
        <dbReference type="EMBL" id="KAF2396616.1"/>
    </source>
</evidence>
<evidence type="ECO:0000259" key="3">
    <source>
        <dbReference type="Pfam" id="PF00583"/>
    </source>
</evidence>
<protein>
    <recommendedName>
        <fullName evidence="3">N-acetyltransferase domain-containing protein</fullName>
    </recommendedName>
</protein>
<keyword evidence="2" id="KW-1133">Transmembrane helix</keyword>
<dbReference type="InterPro" id="IPR000182">
    <property type="entry name" value="GNAT_dom"/>
</dbReference>
<dbReference type="Pfam" id="PF00583">
    <property type="entry name" value="Acetyltransf_1"/>
    <property type="match status" value="1"/>
</dbReference>
<organism evidence="4 5">
    <name type="scientific">Trichodelitschia bisporula</name>
    <dbReference type="NCBI Taxonomy" id="703511"/>
    <lineage>
        <taxon>Eukaryota</taxon>
        <taxon>Fungi</taxon>
        <taxon>Dikarya</taxon>
        <taxon>Ascomycota</taxon>
        <taxon>Pezizomycotina</taxon>
        <taxon>Dothideomycetes</taxon>
        <taxon>Dothideomycetes incertae sedis</taxon>
        <taxon>Phaeotrichales</taxon>
        <taxon>Phaeotrichaceae</taxon>
        <taxon>Trichodelitschia</taxon>
    </lineage>
</organism>
<keyword evidence="2" id="KW-0472">Membrane</keyword>
<feature type="domain" description="N-acetyltransferase" evidence="3">
    <location>
        <begin position="122"/>
        <end position="199"/>
    </location>
</feature>
<evidence type="ECO:0000256" key="2">
    <source>
        <dbReference type="SAM" id="Phobius"/>
    </source>
</evidence>
<accession>A0A6G1HL84</accession>
<dbReference type="SUPFAM" id="SSF55729">
    <property type="entry name" value="Acyl-CoA N-acyltransferases (Nat)"/>
    <property type="match status" value="1"/>
</dbReference>
<keyword evidence="2" id="KW-0812">Transmembrane</keyword>
<keyword evidence="5" id="KW-1185">Reference proteome</keyword>
<dbReference type="InterPro" id="IPR016181">
    <property type="entry name" value="Acyl_CoA_acyltransferase"/>
</dbReference>
<dbReference type="GO" id="GO:0016747">
    <property type="term" value="F:acyltransferase activity, transferring groups other than amino-acyl groups"/>
    <property type="evidence" value="ECO:0007669"/>
    <property type="project" value="InterPro"/>
</dbReference>
<reference evidence="4" key="1">
    <citation type="journal article" date="2020" name="Stud. Mycol.">
        <title>101 Dothideomycetes genomes: a test case for predicting lifestyles and emergence of pathogens.</title>
        <authorList>
            <person name="Haridas S."/>
            <person name="Albert R."/>
            <person name="Binder M."/>
            <person name="Bloem J."/>
            <person name="Labutti K."/>
            <person name="Salamov A."/>
            <person name="Andreopoulos B."/>
            <person name="Baker S."/>
            <person name="Barry K."/>
            <person name="Bills G."/>
            <person name="Bluhm B."/>
            <person name="Cannon C."/>
            <person name="Castanera R."/>
            <person name="Culley D."/>
            <person name="Daum C."/>
            <person name="Ezra D."/>
            <person name="Gonzalez J."/>
            <person name="Henrissat B."/>
            <person name="Kuo A."/>
            <person name="Liang C."/>
            <person name="Lipzen A."/>
            <person name="Lutzoni F."/>
            <person name="Magnuson J."/>
            <person name="Mondo S."/>
            <person name="Nolan M."/>
            <person name="Ohm R."/>
            <person name="Pangilinan J."/>
            <person name="Park H.-J."/>
            <person name="Ramirez L."/>
            <person name="Alfaro M."/>
            <person name="Sun H."/>
            <person name="Tritt A."/>
            <person name="Yoshinaga Y."/>
            <person name="Zwiers L.-H."/>
            <person name="Turgeon B."/>
            <person name="Goodwin S."/>
            <person name="Spatafora J."/>
            <person name="Crous P."/>
            <person name="Grigoriev I."/>
        </authorList>
    </citation>
    <scope>NUCLEOTIDE SEQUENCE</scope>
    <source>
        <strain evidence="4">CBS 262.69</strain>
    </source>
</reference>
<feature type="region of interest" description="Disordered" evidence="1">
    <location>
        <begin position="1"/>
        <end position="20"/>
    </location>
</feature>
<proteinExistence type="predicted"/>